<dbReference type="AlphaFoldDB" id="A0A9K3H2Y4"/>
<reference evidence="2" key="2">
    <citation type="submission" date="2020-06" db="EMBL/GenBank/DDBJ databases">
        <title>Helianthus annuus Genome sequencing and assembly Release 2.</title>
        <authorList>
            <person name="Gouzy J."/>
            <person name="Langlade N."/>
            <person name="Munos S."/>
        </authorList>
    </citation>
    <scope>NUCLEOTIDE SEQUENCE</scope>
    <source>
        <tissue evidence="2">Leaves</tissue>
    </source>
</reference>
<dbReference type="EMBL" id="MNCJ02000330">
    <property type="protein sequence ID" value="KAF5765537.1"/>
    <property type="molecule type" value="Genomic_DNA"/>
</dbReference>
<feature type="transmembrane region" description="Helical" evidence="1">
    <location>
        <begin position="12"/>
        <end position="34"/>
    </location>
</feature>
<reference evidence="2" key="1">
    <citation type="journal article" date="2017" name="Nature">
        <title>The sunflower genome provides insights into oil metabolism, flowering and Asterid evolution.</title>
        <authorList>
            <person name="Badouin H."/>
            <person name="Gouzy J."/>
            <person name="Grassa C.J."/>
            <person name="Murat F."/>
            <person name="Staton S.E."/>
            <person name="Cottret L."/>
            <person name="Lelandais-Briere C."/>
            <person name="Owens G.L."/>
            <person name="Carrere S."/>
            <person name="Mayjonade B."/>
            <person name="Legrand L."/>
            <person name="Gill N."/>
            <person name="Kane N.C."/>
            <person name="Bowers J.E."/>
            <person name="Hubner S."/>
            <person name="Bellec A."/>
            <person name="Berard A."/>
            <person name="Berges H."/>
            <person name="Blanchet N."/>
            <person name="Boniface M.C."/>
            <person name="Brunel D."/>
            <person name="Catrice O."/>
            <person name="Chaidir N."/>
            <person name="Claudel C."/>
            <person name="Donnadieu C."/>
            <person name="Faraut T."/>
            <person name="Fievet G."/>
            <person name="Helmstetter N."/>
            <person name="King M."/>
            <person name="Knapp S.J."/>
            <person name="Lai Z."/>
            <person name="Le Paslier M.C."/>
            <person name="Lippi Y."/>
            <person name="Lorenzon L."/>
            <person name="Mandel J.R."/>
            <person name="Marage G."/>
            <person name="Marchand G."/>
            <person name="Marquand E."/>
            <person name="Bret-Mestries E."/>
            <person name="Morien E."/>
            <person name="Nambeesan S."/>
            <person name="Nguyen T."/>
            <person name="Pegot-Espagnet P."/>
            <person name="Pouilly N."/>
            <person name="Raftis F."/>
            <person name="Sallet E."/>
            <person name="Schiex T."/>
            <person name="Thomas J."/>
            <person name="Vandecasteele C."/>
            <person name="Vares D."/>
            <person name="Vear F."/>
            <person name="Vautrin S."/>
            <person name="Crespi M."/>
            <person name="Mangin B."/>
            <person name="Burke J.M."/>
            <person name="Salse J."/>
            <person name="Munos S."/>
            <person name="Vincourt P."/>
            <person name="Rieseberg L.H."/>
            <person name="Langlade N.B."/>
        </authorList>
    </citation>
    <scope>NUCLEOTIDE SEQUENCE</scope>
    <source>
        <tissue evidence="2">Leaves</tissue>
    </source>
</reference>
<keyword evidence="1" id="KW-0812">Transmembrane</keyword>
<evidence type="ECO:0000313" key="2">
    <source>
        <dbReference type="EMBL" id="KAF5765537.1"/>
    </source>
</evidence>
<dbReference type="Proteomes" id="UP000215914">
    <property type="component" value="Unassembled WGS sequence"/>
</dbReference>
<dbReference type="Gramene" id="mRNA:HanXRQr2_Chr15g0704871">
    <property type="protein sequence ID" value="mRNA:HanXRQr2_Chr15g0704871"/>
    <property type="gene ID" value="HanXRQr2_Chr15g0704871"/>
</dbReference>
<keyword evidence="3" id="KW-1185">Reference proteome</keyword>
<evidence type="ECO:0000256" key="1">
    <source>
        <dbReference type="SAM" id="Phobius"/>
    </source>
</evidence>
<proteinExistence type="predicted"/>
<comment type="caution">
    <text evidence="2">The sequence shown here is derived from an EMBL/GenBank/DDBJ whole genome shotgun (WGS) entry which is preliminary data.</text>
</comment>
<protein>
    <submittedName>
        <fullName evidence="2">Uncharacterized protein</fullName>
    </submittedName>
</protein>
<keyword evidence="1" id="KW-0472">Membrane</keyword>
<organism evidence="2 3">
    <name type="scientific">Helianthus annuus</name>
    <name type="common">Common sunflower</name>
    <dbReference type="NCBI Taxonomy" id="4232"/>
    <lineage>
        <taxon>Eukaryota</taxon>
        <taxon>Viridiplantae</taxon>
        <taxon>Streptophyta</taxon>
        <taxon>Embryophyta</taxon>
        <taxon>Tracheophyta</taxon>
        <taxon>Spermatophyta</taxon>
        <taxon>Magnoliopsida</taxon>
        <taxon>eudicotyledons</taxon>
        <taxon>Gunneridae</taxon>
        <taxon>Pentapetalae</taxon>
        <taxon>asterids</taxon>
        <taxon>campanulids</taxon>
        <taxon>Asterales</taxon>
        <taxon>Asteraceae</taxon>
        <taxon>Asteroideae</taxon>
        <taxon>Heliantheae alliance</taxon>
        <taxon>Heliantheae</taxon>
        <taxon>Helianthus</taxon>
    </lineage>
</organism>
<accession>A0A9K3H2Y4</accession>
<name>A0A9K3H2Y4_HELAN</name>
<gene>
    <name evidence="2" type="ORF">HanXRQr2_Chr15g0704871</name>
</gene>
<sequence length="193" mass="22265">MVLLIDSCFQFLILLMFLNFYKFFFSKFRILLFFEWGVLIGREREREKGGVEGTVPAFLLNSARFPALCQICHFVPITRRQVIARVGFRHCVQILNYLGFRQTKFVAVPTLVSILRFQIEFGSCLKPVRSLDGEWKVTLGGPIIKPKESSFIELKGFKADHFTTQIVYVIILKQLNLLCKGLWIGFQGEKSTS</sequence>
<evidence type="ECO:0000313" key="3">
    <source>
        <dbReference type="Proteomes" id="UP000215914"/>
    </source>
</evidence>
<keyword evidence="1" id="KW-1133">Transmembrane helix</keyword>